<dbReference type="EMBL" id="UOER01000232">
    <property type="protein sequence ID" value="VAW24112.1"/>
    <property type="molecule type" value="Genomic_DNA"/>
</dbReference>
<feature type="non-terminal residue" evidence="2">
    <location>
        <position position="1"/>
    </location>
</feature>
<dbReference type="GO" id="GO:0008168">
    <property type="term" value="F:methyltransferase activity"/>
    <property type="evidence" value="ECO:0007669"/>
    <property type="project" value="UniProtKB-KW"/>
</dbReference>
<accession>A0A3B0UC51</accession>
<dbReference type="InterPro" id="IPR041497">
    <property type="entry name" value="Thump-like"/>
</dbReference>
<dbReference type="GO" id="GO:0032259">
    <property type="term" value="P:methylation"/>
    <property type="evidence" value="ECO:0007669"/>
    <property type="project" value="UniProtKB-KW"/>
</dbReference>
<dbReference type="Pfam" id="PF18096">
    <property type="entry name" value="Thump_like"/>
    <property type="match status" value="1"/>
</dbReference>
<sequence length="87" mass="10171">PHSHLYTSNNLIEFSGRRFKINYTISYDRKLIKKLIPSKKANITTRNFPETVAQIRKKTKLSDGGNQYLFFTTDINNKHLVLICEKV</sequence>
<name>A0A3B0UC51_9ZZZZ</name>
<evidence type="ECO:0000259" key="1">
    <source>
        <dbReference type="Pfam" id="PF18096"/>
    </source>
</evidence>
<proteinExistence type="predicted"/>
<organism evidence="2">
    <name type="scientific">hydrothermal vent metagenome</name>
    <dbReference type="NCBI Taxonomy" id="652676"/>
    <lineage>
        <taxon>unclassified sequences</taxon>
        <taxon>metagenomes</taxon>
        <taxon>ecological metagenomes</taxon>
    </lineage>
</organism>
<keyword evidence="2" id="KW-0808">Transferase</keyword>
<reference evidence="2" key="1">
    <citation type="submission" date="2018-06" db="EMBL/GenBank/DDBJ databases">
        <authorList>
            <person name="Zhirakovskaya E."/>
        </authorList>
    </citation>
    <scope>NUCLEOTIDE SEQUENCE</scope>
</reference>
<feature type="domain" description="THUMP-like" evidence="1">
    <location>
        <begin position="16"/>
        <end position="86"/>
    </location>
</feature>
<gene>
    <name evidence="2" type="ORF">MNBD_BACTEROID04-1674</name>
</gene>
<keyword evidence="2" id="KW-0489">Methyltransferase</keyword>
<protein>
    <submittedName>
        <fullName evidence="2">SAM-dependent methyltransferase</fullName>
    </submittedName>
</protein>
<dbReference type="AlphaFoldDB" id="A0A3B0UC51"/>
<evidence type="ECO:0000313" key="2">
    <source>
        <dbReference type="EMBL" id="VAW24112.1"/>
    </source>
</evidence>